<keyword evidence="2" id="KW-1185">Reference proteome</keyword>
<dbReference type="EnsemblPlants" id="KQL31444">
    <property type="protein sequence ID" value="KQL31444"/>
    <property type="gene ID" value="SETIT_019560mg"/>
</dbReference>
<dbReference type="EMBL" id="AGNK02000545">
    <property type="status" value="NOT_ANNOTATED_CDS"/>
    <property type="molecule type" value="Genomic_DNA"/>
</dbReference>
<dbReference type="FunCoup" id="K3YZ52">
    <property type="interactions" value="409"/>
</dbReference>
<reference evidence="2" key="1">
    <citation type="journal article" date="2012" name="Nat. Biotechnol.">
        <title>Reference genome sequence of the model plant Setaria.</title>
        <authorList>
            <person name="Bennetzen J.L."/>
            <person name="Schmutz J."/>
            <person name="Wang H."/>
            <person name="Percifield R."/>
            <person name="Hawkins J."/>
            <person name="Pontaroli A.C."/>
            <person name="Estep M."/>
            <person name="Feng L."/>
            <person name="Vaughn J.N."/>
            <person name="Grimwood J."/>
            <person name="Jenkins J."/>
            <person name="Barry K."/>
            <person name="Lindquist E."/>
            <person name="Hellsten U."/>
            <person name="Deshpande S."/>
            <person name="Wang X."/>
            <person name="Wu X."/>
            <person name="Mitros T."/>
            <person name="Triplett J."/>
            <person name="Yang X."/>
            <person name="Ye C.Y."/>
            <person name="Mauro-Herrera M."/>
            <person name="Wang L."/>
            <person name="Li P."/>
            <person name="Sharma M."/>
            <person name="Sharma R."/>
            <person name="Ronald P.C."/>
            <person name="Panaud O."/>
            <person name="Kellogg E.A."/>
            <person name="Brutnell T.P."/>
            <person name="Doust A.N."/>
            <person name="Tuskan G.A."/>
            <person name="Rokhsar D."/>
            <person name="Devos K.M."/>
        </authorList>
    </citation>
    <scope>NUCLEOTIDE SEQUENCE [LARGE SCALE GENOMIC DNA]</scope>
    <source>
        <strain evidence="2">cv. Yugu1</strain>
    </source>
</reference>
<evidence type="ECO:0000313" key="2">
    <source>
        <dbReference type="Proteomes" id="UP000004995"/>
    </source>
</evidence>
<organism evidence="1 2">
    <name type="scientific">Setaria italica</name>
    <name type="common">Foxtail millet</name>
    <name type="synonym">Panicum italicum</name>
    <dbReference type="NCBI Taxonomy" id="4555"/>
    <lineage>
        <taxon>Eukaryota</taxon>
        <taxon>Viridiplantae</taxon>
        <taxon>Streptophyta</taxon>
        <taxon>Embryophyta</taxon>
        <taxon>Tracheophyta</taxon>
        <taxon>Spermatophyta</taxon>
        <taxon>Magnoliopsida</taxon>
        <taxon>Liliopsida</taxon>
        <taxon>Poales</taxon>
        <taxon>Poaceae</taxon>
        <taxon>PACMAD clade</taxon>
        <taxon>Panicoideae</taxon>
        <taxon>Panicodae</taxon>
        <taxon>Paniceae</taxon>
        <taxon>Cenchrinae</taxon>
        <taxon>Setaria</taxon>
    </lineage>
</organism>
<dbReference type="InParanoid" id="K3YZ52"/>
<proteinExistence type="predicted"/>
<dbReference type="eggNOG" id="ENOG502R6Z7">
    <property type="taxonomic scope" value="Eukaryota"/>
</dbReference>
<accession>K3YZ52</accession>
<reference evidence="1" key="2">
    <citation type="submission" date="2018-08" db="UniProtKB">
        <authorList>
            <consortium name="EnsemblPlants"/>
        </authorList>
    </citation>
    <scope>IDENTIFICATION</scope>
    <source>
        <strain evidence="1">Yugu1</strain>
    </source>
</reference>
<dbReference type="HOGENOM" id="CLU_667998_0_0_1"/>
<sequence>MHVLSASALPWVNKPSEGSADGISPWPDSVHARLCSDQAATTSTRSSYTNMHLQLLRLDRRGRTARAGGANVPATLYQLMDTDEAMDDADAHIYTNTTYAWRTGENGAIAYNIDEFEEWDDNIKSTPILNSIPTNGLYGRSYDPKRPYCTSDAIRKLLRSGSLTVRNAFLCGMSLVNPFRKGNVGVLKPLGLMAFRCFQIDSSGERRSNTSAGYNLEKPIVDEEFIIDHPSTLPNMVYADVCEEAFWFVVKEKSAPQSDVDAVLSCIGSGQSQALLDALNHEVLHQFIPEKLQKKFPARKFPFTKMKIILLSDRDSGVVVEICRHTHIHCKDPNVRKLVLNRLKVASYSREELTEVLRMVYPNFIRDAYTVLVVQGNWAKLKVRERLPIPSIHLAPASALVSFNFVLVFLKE</sequence>
<dbReference type="Proteomes" id="UP000004995">
    <property type="component" value="Unassembled WGS sequence"/>
</dbReference>
<name>K3YZ52_SETIT</name>
<dbReference type="AlphaFoldDB" id="K3YZ52"/>
<protein>
    <submittedName>
        <fullName evidence="1">Uncharacterized protein</fullName>
    </submittedName>
</protein>
<dbReference type="Gramene" id="KQL31444">
    <property type="protein sequence ID" value="KQL31444"/>
    <property type="gene ID" value="SETIT_019560mg"/>
</dbReference>
<evidence type="ECO:0000313" key="1">
    <source>
        <dbReference type="EnsemblPlants" id="KQL31444"/>
    </source>
</evidence>